<evidence type="ECO:0000313" key="2">
    <source>
        <dbReference type="Proteomes" id="UP000004699"/>
    </source>
</evidence>
<organism evidence="1 2">
    <name type="scientific">Luminiphilus syltensis NOR5-1B</name>
    <dbReference type="NCBI Taxonomy" id="565045"/>
    <lineage>
        <taxon>Bacteria</taxon>
        <taxon>Pseudomonadati</taxon>
        <taxon>Pseudomonadota</taxon>
        <taxon>Gammaproteobacteria</taxon>
        <taxon>Cellvibrionales</taxon>
        <taxon>Halieaceae</taxon>
        <taxon>Luminiphilus</taxon>
    </lineage>
</organism>
<dbReference type="AlphaFoldDB" id="B8KTD1"/>
<dbReference type="EMBL" id="DS999411">
    <property type="protein sequence ID" value="EED35766.1"/>
    <property type="molecule type" value="Genomic_DNA"/>
</dbReference>
<name>B8KTD1_9GAMM</name>
<keyword evidence="2" id="KW-1185">Reference proteome</keyword>
<protein>
    <submittedName>
        <fullName evidence="1">Uncharacterized protein</fullName>
    </submittedName>
</protein>
<dbReference type="HOGENOM" id="CLU_2974079_0_0_6"/>
<dbReference type="STRING" id="565045.NOR51B_1713"/>
<accession>B8KTD1</accession>
<reference evidence="2" key="1">
    <citation type="journal article" date="2013" name="BMC Microbiol.">
        <title>Taxonomy and evolution of bacteriochlorophyll a-containing members of the OM60/NOR5 clade of marine gammaproteobacteria: description of Luminiphilus syltensis gen. nov., sp. nov., reclassification of Haliea rubra as Pseudohaliea rubra gen. nov., comb. nov., and emendation of Chromatocurvus halotolerans.</title>
        <authorList>
            <person name="Spring S."/>
            <person name="Riedel T."/>
            <person name="Sproer C."/>
            <person name="Yan S."/>
            <person name="Harder J."/>
            <person name="Fuchs B.M."/>
        </authorList>
    </citation>
    <scope>NUCLEOTIDE SEQUENCE [LARGE SCALE GENOMIC DNA]</scope>
    <source>
        <strain evidence="2">NOR51-B</strain>
    </source>
</reference>
<proteinExistence type="predicted"/>
<evidence type="ECO:0000313" key="1">
    <source>
        <dbReference type="EMBL" id="EED35766.1"/>
    </source>
</evidence>
<sequence>MTMVQFTPERIFRFEAVLSPDIFTHQLRTKMREIGCGRQVILVDLLAATTLTVGSPAG</sequence>
<gene>
    <name evidence="1" type="ORF">NOR51B_1713</name>
</gene>
<dbReference type="Proteomes" id="UP000004699">
    <property type="component" value="Unassembled WGS sequence"/>
</dbReference>